<dbReference type="InterPro" id="IPR008323">
    <property type="entry name" value="UCP033563"/>
</dbReference>
<dbReference type="Pfam" id="PF06245">
    <property type="entry name" value="DUF1015"/>
    <property type="match status" value="1"/>
</dbReference>
<gene>
    <name evidence="1" type="ORF">H9981_00450</name>
</gene>
<dbReference type="Proteomes" id="UP000824243">
    <property type="component" value="Unassembled WGS sequence"/>
</dbReference>
<comment type="caution">
    <text evidence="1">The sequence shown here is derived from an EMBL/GenBank/DDBJ whole genome shotgun (WGS) entry which is preliminary data.</text>
</comment>
<accession>A0A9D1VVK5</accession>
<dbReference type="PANTHER" id="PTHR36454:SF1">
    <property type="entry name" value="DUF1015 DOMAIN-CONTAINING PROTEIN"/>
    <property type="match status" value="1"/>
</dbReference>
<protein>
    <submittedName>
        <fullName evidence="1">DUF1015 family protein</fullName>
    </submittedName>
</protein>
<dbReference type="PIRSF" id="PIRSF033563">
    <property type="entry name" value="UCP033563"/>
    <property type="match status" value="1"/>
</dbReference>
<name>A0A9D1VVK5_9FIRM</name>
<proteinExistence type="predicted"/>
<dbReference type="AlphaFoldDB" id="A0A9D1VVK5"/>
<organism evidence="1 2">
    <name type="scientific">Candidatus Mediterraneibacter caccavium</name>
    <dbReference type="NCBI Taxonomy" id="2838661"/>
    <lineage>
        <taxon>Bacteria</taxon>
        <taxon>Bacillati</taxon>
        <taxon>Bacillota</taxon>
        <taxon>Clostridia</taxon>
        <taxon>Lachnospirales</taxon>
        <taxon>Lachnospiraceae</taxon>
        <taxon>Mediterraneibacter</taxon>
    </lineage>
</organism>
<reference evidence="1" key="1">
    <citation type="journal article" date="2021" name="PeerJ">
        <title>Extensive microbial diversity within the chicken gut microbiome revealed by metagenomics and culture.</title>
        <authorList>
            <person name="Gilroy R."/>
            <person name="Ravi A."/>
            <person name="Getino M."/>
            <person name="Pursley I."/>
            <person name="Horton D.L."/>
            <person name="Alikhan N.F."/>
            <person name="Baker D."/>
            <person name="Gharbi K."/>
            <person name="Hall N."/>
            <person name="Watson M."/>
            <person name="Adriaenssens E.M."/>
            <person name="Foster-Nyarko E."/>
            <person name="Jarju S."/>
            <person name="Secka A."/>
            <person name="Antonio M."/>
            <person name="Oren A."/>
            <person name="Chaudhuri R.R."/>
            <person name="La Ragione R."/>
            <person name="Hildebrand F."/>
            <person name="Pallen M.J."/>
        </authorList>
    </citation>
    <scope>NUCLEOTIDE SEQUENCE</scope>
    <source>
        <strain evidence="1">ChiSjej5B23-15282</strain>
    </source>
</reference>
<dbReference type="PANTHER" id="PTHR36454">
    <property type="entry name" value="LMO2823 PROTEIN"/>
    <property type="match status" value="1"/>
</dbReference>
<reference evidence="1" key="2">
    <citation type="submission" date="2021-04" db="EMBL/GenBank/DDBJ databases">
        <authorList>
            <person name="Gilroy R."/>
        </authorList>
    </citation>
    <scope>NUCLEOTIDE SEQUENCE</scope>
    <source>
        <strain evidence="1">ChiSjej5B23-15282</strain>
    </source>
</reference>
<sequence>MSIIRPFRAIRPKKELASSIAALPYDVYSSAEAREIVRDNPLSFLKIDRAETLLPEGTDMYSPQVYETARDTLDGMIQDGSFIRDSADCYYIYALTMGGRTQTGLAACASIDDYTNGVILQHEKTLEAKEQDRIRHIDACSAQTGPIFLTHRPDAGLHQITERIKTRDSLYDFTSPDGVRHQVWKIDDPGDIGKIARIYSGISHLYIADGHHRAASAVKVGLSRRAADPDFSGTEEYNFFLCVLFPSDELKIYGYDRVVKDKNGYTFSAFLDKIKDGFEITRIGAGPYRPEAKGVFGIYSEGVWYRAQARPALLSDDPVSGLDVSVLQDHILAPVLGIRNSKTDPRIRFVGEIKGAEALERTADSSGGIAFSMYPTSMEELLRIADSGRLMPPKSTWFEPKLRSGLFIHRF</sequence>
<dbReference type="EMBL" id="DXFA01000008">
    <property type="protein sequence ID" value="HIX47487.1"/>
    <property type="molecule type" value="Genomic_DNA"/>
</dbReference>
<evidence type="ECO:0000313" key="2">
    <source>
        <dbReference type="Proteomes" id="UP000824243"/>
    </source>
</evidence>
<evidence type="ECO:0000313" key="1">
    <source>
        <dbReference type="EMBL" id="HIX47487.1"/>
    </source>
</evidence>